<keyword evidence="3" id="KW-1185">Reference proteome</keyword>
<gene>
    <name evidence="2" type="ORF">IV45_GL000483</name>
</gene>
<dbReference type="AlphaFoldDB" id="A0A0R2I1F8"/>
<feature type="domain" description="Helicase Helix-turn-helix" evidence="1">
    <location>
        <begin position="225"/>
        <end position="284"/>
    </location>
</feature>
<organism evidence="2 3">
    <name type="scientific">Limosilactobacillus secaliphilus</name>
    <dbReference type="NCBI Taxonomy" id="396268"/>
    <lineage>
        <taxon>Bacteria</taxon>
        <taxon>Bacillati</taxon>
        <taxon>Bacillota</taxon>
        <taxon>Bacilli</taxon>
        <taxon>Lactobacillales</taxon>
        <taxon>Lactobacillaceae</taxon>
        <taxon>Limosilactobacillus</taxon>
    </lineage>
</organism>
<dbReference type="Proteomes" id="UP000050934">
    <property type="component" value="Unassembled WGS sequence"/>
</dbReference>
<evidence type="ECO:0000259" key="1">
    <source>
        <dbReference type="Pfam" id="PF14493"/>
    </source>
</evidence>
<accession>A0A0R2I1F8</accession>
<dbReference type="InterPro" id="IPR029491">
    <property type="entry name" value="Helicase_HTH"/>
</dbReference>
<sequence>MQNHRTQATLFWAFNYGILDWLGAERKLSRADFEQWLSDKRDHGLISLTEQTACLTPAGLHRQKGVLDNFYQPHFSQWTWLTNPSDYADRFSLGIQALSELIHGEKQYTPLNLSLTGMGKVRDWLLTGNLQEPVSQTLMTIGSALEKVDPRLATMFANELFGYHLTGWTIEQAAAQLHVQVEEAAMMDRDVWLGVAHLVQQQGGPLWNLMADLTAPMPVAKSTWQTVQEFRAGKSIEQIARLRHLKASTIREHLLEAAIIIPDALDWERLMPKEKLDRLSQQYSGPALKWQFQAPTDGDSGAAFFDFRLLQILRRWQGDEK</sequence>
<name>A0A0R2I1F8_9LACO</name>
<reference evidence="2 3" key="1">
    <citation type="journal article" date="2015" name="Genome Announc.">
        <title>Expanding the biotechnology potential of lactobacilli through comparative genomics of 213 strains and associated genera.</title>
        <authorList>
            <person name="Sun Z."/>
            <person name="Harris H.M."/>
            <person name="McCann A."/>
            <person name="Guo C."/>
            <person name="Argimon S."/>
            <person name="Zhang W."/>
            <person name="Yang X."/>
            <person name="Jeffery I.B."/>
            <person name="Cooney J.C."/>
            <person name="Kagawa T.F."/>
            <person name="Liu W."/>
            <person name="Song Y."/>
            <person name="Salvetti E."/>
            <person name="Wrobel A."/>
            <person name="Rasinkangas P."/>
            <person name="Parkhill J."/>
            <person name="Rea M.C."/>
            <person name="O'Sullivan O."/>
            <person name="Ritari J."/>
            <person name="Douillard F.P."/>
            <person name="Paul Ross R."/>
            <person name="Yang R."/>
            <person name="Briner A.E."/>
            <person name="Felis G.E."/>
            <person name="de Vos W.M."/>
            <person name="Barrangou R."/>
            <person name="Klaenhammer T.R."/>
            <person name="Caufield P.W."/>
            <person name="Cui Y."/>
            <person name="Zhang H."/>
            <person name="O'Toole P.W."/>
        </authorList>
    </citation>
    <scope>NUCLEOTIDE SEQUENCE [LARGE SCALE GENOMIC DNA]</scope>
    <source>
        <strain evidence="2 3">DSM 17896</strain>
    </source>
</reference>
<protein>
    <recommendedName>
        <fullName evidence="1">Helicase Helix-turn-helix domain-containing protein</fullName>
    </recommendedName>
</protein>
<dbReference type="PATRIC" id="fig|396268.3.peg.490"/>
<evidence type="ECO:0000313" key="2">
    <source>
        <dbReference type="EMBL" id="KRN58856.1"/>
    </source>
</evidence>
<dbReference type="STRING" id="396268.IV45_GL000483"/>
<comment type="caution">
    <text evidence="2">The sequence shown here is derived from an EMBL/GenBank/DDBJ whole genome shotgun (WGS) entry which is preliminary data.</text>
</comment>
<proteinExistence type="predicted"/>
<dbReference type="EMBL" id="JQBW01000009">
    <property type="protein sequence ID" value="KRN58856.1"/>
    <property type="molecule type" value="Genomic_DNA"/>
</dbReference>
<dbReference type="Pfam" id="PF14493">
    <property type="entry name" value="HTH_40"/>
    <property type="match status" value="1"/>
</dbReference>
<evidence type="ECO:0000313" key="3">
    <source>
        <dbReference type="Proteomes" id="UP000050934"/>
    </source>
</evidence>